<dbReference type="eggNOG" id="arCOG00427">
    <property type="taxonomic scope" value="Archaea"/>
</dbReference>
<gene>
    <name evidence="3" type="ORF">LRC57</name>
</gene>
<keyword evidence="3" id="KW-0269">Exonuclease</keyword>
<dbReference type="Pfam" id="PF02272">
    <property type="entry name" value="DHHA1"/>
    <property type="match status" value="1"/>
</dbReference>
<feature type="domain" description="DDH" evidence="1">
    <location>
        <begin position="22"/>
        <end position="143"/>
    </location>
</feature>
<dbReference type="Gene3D" id="3.90.1640.30">
    <property type="match status" value="1"/>
</dbReference>
<dbReference type="OrthoDB" id="36101at2157"/>
<evidence type="ECO:0000259" key="1">
    <source>
        <dbReference type="Pfam" id="PF01368"/>
    </source>
</evidence>
<protein>
    <submittedName>
        <fullName evidence="3">Single-stranded DNA-specific exonuclease (RecJ-like)</fullName>
    </submittedName>
</protein>
<dbReference type="InterPro" id="IPR051673">
    <property type="entry name" value="SSDNA_exonuclease_RecJ"/>
</dbReference>
<evidence type="ECO:0000313" key="4">
    <source>
        <dbReference type="Proteomes" id="UP000000663"/>
    </source>
</evidence>
<keyword evidence="4" id="KW-1185">Reference proteome</keyword>
<dbReference type="AlphaFoldDB" id="Q0W937"/>
<dbReference type="Pfam" id="PF01368">
    <property type="entry name" value="DHH"/>
    <property type="match status" value="1"/>
</dbReference>
<evidence type="ECO:0000259" key="2">
    <source>
        <dbReference type="Pfam" id="PF02272"/>
    </source>
</evidence>
<dbReference type="InterPro" id="IPR003156">
    <property type="entry name" value="DHHA1_dom"/>
</dbReference>
<dbReference type="GO" id="GO:0003676">
    <property type="term" value="F:nucleic acid binding"/>
    <property type="evidence" value="ECO:0007669"/>
    <property type="project" value="InterPro"/>
</dbReference>
<dbReference type="RefSeq" id="WP_012037396.1">
    <property type="nucleotide sequence ID" value="NC_009464.1"/>
</dbReference>
<dbReference type="InterPro" id="IPR038763">
    <property type="entry name" value="DHH_sf"/>
</dbReference>
<dbReference type="PANTHER" id="PTHR30255">
    <property type="entry name" value="SINGLE-STRANDED-DNA-SPECIFIC EXONUCLEASE RECJ"/>
    <property type="match status" value="1"/>
</dbReference>
<dbReference type="Gene3D" id="3.10.310.30">
    <property type="match status" value="1"/>
</dbReference>
<dbReference type="KEGG" id="rci:LRC57"/>
<organism evidence="3 4">
    <name type="scientific">Methanocella arvoryzae (strain DSM 22066 / NBRC 105507 / MRE50)</name>
    <dbReference type="NCBI Taxonomy" id="351160"/>
    <lineage>
        <taxon>Archaea</taxon>
        <taxon>Methanobacteriati</taxon>
        <taxon>Methanobacteriota</taxon>
        <taxon>Stenosarchaea group</taxon>
        <taxon>Methanomicrobia</taxon>
        <taxon>Methanocellales</taxon>
        <taxon>Methanocellaceae</taxon>
        <taxon>Methanocella</taxon>
    </lineage>
</organism>
<evidence type="ECO:0000313" key="3">
    <source>
        <dbReference type="EMBL" id="CAJ35089.1"/>
    </source>
</evidence>
<accession>Q0W937</accession>
<keyword evidence="3" id="KW-0540">Nuclease</keyword>
<name>Q0W937_METAR</name>
<dbReference type="EMBL" id="AM114193">
    <property type="protein sequence ID" value="CAJ35089.1"/>
    <property type="molecule type" value="Genomic_DNA"/>
</dbReference>
<proteinExistence type="predicted"/>
<reference evidence="3 4" key="1">
    <citation type="journal article" date="2006" name="Science">
        <title>Genome of rice cluster I archaea -- the key methane producers in the rice rhizosphere.</title>
        <authorList>
            <person name="Erkel C."/>
            <person name="Kube M."/>
            <person name="Reinhardt R."/>
            <person name="Liesack W."/>
        </authorList>
    </citation>
    <scope>NUCLEOTIDE SEQUENCE [LARGE SCALE GENOMIC DNA]</scope>
    <source>
        <strain evidence="4">DSM 22066 / NBRC 105507 / MRE50</strain>
    </source>
</reference>
<dbReference type="InterPro" id="IPR001667">
    <property type="entry name" value="DDH_dom"/>
</dbReference>
<dbReference type="SUPFAM" id="SSF64182">
    <property type="entry name" value="DHH phosphoesterases"/>
    <property type="match status" value="1"/>
</dbReference>
<dbReference type="GO" id="GO:0004527">
    <property type="term" value="F:exonuclease activity"/>
    <property type="evidence" value="ECO:0007669"/>
    <property type="project" value="UniProtKB-KW"/>
</dbReference>
<keyword evidence="3" id="KW-0378">Hydrolase</keyword>
<dbReference type="STRING" id="351160.LRC57"/>
<dbReference type="PANTHER" id="PTHR30255:SF2">
    <property type="entry name" value="SINGLE-STRANDED-DNA-SPECIFIC EXONUCLEASE RECJ"/>
    <property type="match status" value="1"/>
</dbReference>
<sequence length="430" mass="46131">MLDAISQMARPAADKIFKTPFIRVVSHHDADGITACGIICHALLRRKVHFQATIVSNLDPSIEAILDPAVPVIFCDMGSGQPDIVNKYDAIILDHHVPVGEHKNIQVNPHLIGIDGGSELSGSGVAYALARIMGDNVDLAGLAISGAIGDKQKMAGPNKDILDEAIKNGVITIQKGLKLGMGPLEKVLEYSIDPYFSFSGKQKETEEFLKEMGLSGNIEALSQDDLKRLGSALSLLLLKKSPPDSVDALFGDIYILNKELIKDVYDFTNTVNSCGKMGTPGLGLEVCLRHEASLREAEEKRFSYARQILDALHDAVGRVKDMGWIRYIDIQSSDVTGAIASTVIRYILPDKPLIVLNTEDGKVKVSARGTPQQIKQGLDLSAALRESAGIAGGSGGGHKIASGAAIPVGRQPEFLERLNTIVGRQISGQV</sequence>
<dbReference type="GeneID" id="5145253"/>
<dbReference type="Proteomes" id="UP000000663">
    <property type="component" value="Chromosome"/>
</dbReference>
<feature type="domain" description="DHHA1" evidence="2">
    <location>
        <begin position="344"/>
        <end position="422"/>
    </location>
</feature>